<reference evidence="2 3" key="1">
    <citation type="submission" date="2016-04" db="EMBL/GenBank/DDBJ databases">
        <authorList>
            <person name="Evans L.H."/>
            <person name="Alamgir A."/>
            <person name="Owens N."/>
            <person name="Weber N.D."/>
            <person name="Virtaneva K."/>
            <person name="Barbian K."/>
            <person name="Babar A."/>
            <person name="Rosenke K."/>
        </authorList>
    </citation>
    <scope>NUCLEOTIDE SEQUENCE [LARGE SCALE GENOMIC DNA]</scope>
    <source>
        <strain evidence="2 3">IFM 0406</strain>
    </source>
</reference>
<dbReference type="EMBL" id="LWGR01000012">
    <property type="protein sequence ID" value="KZM71350.1"/>
    <property type="molecule type" value="Genomic_DNA"/>
</dbReference>
<dbReference type="Gene3D" id="3.30.9.10">
    <property type="entry name" value="D-Amino Acid Oxidase, subunit A, domain 2"/>
    <property type="match status" value="1"/>
</dbReference>
<dbReference type="STRING" id="455432.AWN90_00810"/>
<proteinExistence type="predicted"/>
<sequence>MRDQTVLISGASVAGPALAYWLRRYGYAVTVVERASALRAGGQAIDFKGRTPTATSSAQGCAHICKKPPPHPRRIPLPQHASRP</sequence>
<evidence type="ECO:0008006" key="4">
    <source>
        <dbReference type="Google" id="ProtNLM"/>
    </source>
</evidence>
<evidence type="ECO:0000313" key="3">
    <source>
        <dbReference type="Proteomes" id="UP000076512"/>
    </source>
</evidence>
<accession>A0A164KFR3</accession>
<evidence type="ECO:0000256" key="1">
    <source>
        <dbReference type="SAM" id="MobiDB-lite"/>
    </source>
</evidence>
<evidence type="ECO:0000313" key="2">
    <source>
        <dbReference type="EMBL" id="KZM71350.1"/>
    </source>
</evidence>
<dbReference type="Proteomes" id="UP000076512">
    <property type="component" value="Unassembled WGS sequence"/>
</dbReference>
<dbReference type="InterPro" id="IPR036188">
    <property type="entry name" value="FAD/NAD-bd_sf"/>
</dbReference>
<comment type="caution">
    <text evidence="2">The sequence shown here is derived from an EMBL/GenBank/DDBJ whole genome shotgun (WGS) entry which is preliminary data.</text>
</comment>
<dbReference type="AlphaFoldDB" id="A0A164KFR3"/>
<dbReference type="SUPFAM" id="SSF51905">
    <property type="entry name" value="FAD/NAD(P)-binding domain"/>
    <property type="match status" value="1"/>
</dbReference>
<dbReference type="PANTHER" id="PTHR46865">
    <property type="entry name" value="OXIDOREDUCTASE-RELATED"/>
    <property type="match status" value="1"/>
</dbReference>
<dbReference type="InterPro" id="IPR051704">
    <property type="entry name" value="FAD_aromatic-hydroxylase"/>
</dbReference>
<keyword evidence="3" id="KW-1185">Reference proteome</keyword>
<dbReference type="PANTHER" id="PTHR46865:SF2">
    <property type="entry name" value="MONOOXYGENASE"/>
    <property type="match status" value="1"/>
</dbReference>
<protein>
    <recommendedName>
        <fullName evidence="4">FAD-binding domain-containing protein</fullName>
    </recommendedName>
</protein>
<feature type="region of interest" description="Disordered" evidence="1">
    <location>
        <begin position="60"/>
        <end position="84"/>
    </location>
</feature>
<dbReference type="Gene3D" id="3.50.50.60">
    <property type="entry name" value="FAD/NAD(P)-binding domain"/>
    <property type="match status" value="1"/>
</dbReference>
<organism evidence="2 3">
    <name type="scientific">Nocardia terpenica</name>
    <dbReference type="NCBI Taxonomy" id="455432"/>
    <lineage>
        <taxon>Bacteria</taxon>
        <taxon>Bacillati</taxon>
        <taxon>Actinomycetota</taxon>
        <taxon>Actinomycetes</taxon>
        <taxon>Mycobacteriales</taxon>
        <taxon>Nocardiaceae</taxon>
        <taxon>Nocardia</taxon>
    </lineage>
</organism>
<name>A0A164KFR3_9NOCA</name>
<feature type="compositionally biased region" description="Basic residues" evidence="1">
    <location>
        <begin position="64"/>
        <end position="74"/>
    </location>
</feature>
<gene>
    <name evidence="2" type="ORF">AWN90_00810</name>
</gene>